<dbReference type="PANTHER" id="PTHR13072">
    <property type="entry name" value="DYNACTIN 6"/>
    <property type="match status" value="1"/>
</dbReference>
<dbReference type="InterPro" id="IPR001451">
    <property type="entry name" value="Hexapep"/>
</dbReference>
<dbReference type="GO" id="GO:0007052">
    <property type="term" value="P:mitotic spindle organization"/>
    <property type="evidence" value="ECO:0007669"/>
    <property type="project" value="TreeGrafter"/>
</dbReference>
<organism evidence="7 8">
    <name type="scientific">Blyttiomyces helicus</name>
    <dbReference type="NCBI Taxonomy" id="388810"/>
    <lineage>
        <taxon>Eukaryota</taxon>
        <taxon>Fungi</taxon>
        <taxon>Fungi incertae sedis</taxon>
        <taxon>Chytridiomycota</taxon>
        <taxon>Chytridiomycota incertae sedis</taxon>
        <taxon>Chytridiomycetes</taxon>
        <taxon>Chytridiomycetes incertae sedis</taxon>
        <taxon>Blyttiomyces</taxon>
    </lineage>
</organism>
<gene>
    <name evidence="7" type="ORF">BDK51DRAFT_18421</name>
</gene>
<keyword evidence="5" id="KW-0206">Cytoskeleton</keyword>
<protein>
    <recommendedName>
        <fullName evidence="3">Dynactin subunit 6</fullName>
    </recommendedName>
</protein>
<evidence type="ECO:0000256" key="5">
    <source>
        <dbReference type="ARBA" id="ARBA00023212"/>
    </source>
</evidence>
<comment type="function">
    <text evidence="6">Part of the dynactin complex that activates the molecular motor dynein for ultra-processive transport along microtubules.</text>
</comment>
<comment type="similarity">
    <text evidence="2">Belongs to the dynactin subunits 5/6 family. Dynactin subunit 6 subfamily.</text>
</comment>
<dbReference type="Gene3D" id="2.160.10.10">
    <property type="entry name" value="Hexapeptide repeat proteins"/>
    <property type="match status" value="1"/>
</dbReference>
<evidence type="ECO:0000313" key="8">
    <source>
        <dbReference type="Proteomes" id="UP000269721"/>
    </source>
</evidence>
<dbReference type="GO" id="GO:0005869">
    <property type="term" value="C:dynactin complex"/>
    <property type="evidence" value="ECO:0007669"/>
    <property type="project" value="InterPro"/>
</dbReference>
<dbReference type="EMBL" id="KZ996973">
    <property type="protein sequence ID" value="RKO88052.1"/>
    <property type="molecule type" value="Genomic_DNA"/>
</dbReference>
<comment type="subcellular location">
    <subcellularLocation>
        <location evidence="1">Cytoplasm</location>
        <location evidence="1">Cytoskeleton</location>
    </subcellularLocation>
</comment>
<dbReference type="OrthoDB" id="2355at2759"/>
<dbReference type="GO" id="GO:0070840">
    <property type="term" value="F:dynein complex binding"/>
    <property type="evidence" value="ECO:0007669"/>
    <property type="project" value="TreeGrafter"/>
</dbReference>
<accession>A0A4P9W7J1</accession>
<dbReference type="AlphaFoldDB" id="A0A4P9W7J1"/>
<dbReference type="CDD" id="cd04646">
    <property type="entry name" value="LbH_Dynactin_6"/>
    <property type="match status" value="1"/>
</dbReference>
<keyword evidence="8" id="KW-1185">Reference proteome</keyword>
<sequence length="165" mass="17904">MATPRHSVICSEADVRGLVIFGHNTVVHPYCRIFSEGGGPITIGNNNILEGSIINRTAEPIVIGDDNVFEVGCVFEGVRVGNGCVIEVKAVVAPGTTLGDNCVVGAKCSTHPNEQVPSNTVIYGEGNLRRLQTKATRQQANLHTRHLDYLKEILPKYHNMRSQSL</sequence>
<dbReference type="PANTHER" id="PTHR13072:SF0">
    <property type="entry name" value="DYNACTIN SUBUNIT 6"/>
    <property type="match status" value="1"/>
</dbReference>
<dbReference type="Pfam" id="PF00132">
    <property type="entry name" value="Hexapep"/>
    <property type="match status" value="1"/>
</dbReference>
<evidence type="ECO:0000256" key="2">
    <source>
        <dbReference type="ARBA" id="ARBA00007719"/>
    </source>
</evidence>
<dbReference type="InterPro" id="IPR011004">
    <property type="entry name" value="Trimer_LpxA-like_sf"/>
</dbReference>
<dbReference type="Proteomes" id="UP000269721">
    <property type="component" value="Unassembled WGS sequence"/>
</dbReference>
<dbReference type="SUPFAM" id="SSF51161">
    <property type="entry name" value="Trimeric LpxA-like enzymes"/>
    <property type="match status" value="1"/>
</dbReference>
<evidence type="ECO:0000313" key="7">
    <source>
        <dbReference type="EMBL" id="RKO88052.1"/>
    </source>
</evidence>
<keyword evidence="4" id="KW-0963">Cytoplasm</keyword>
<evidence type="ECO:0000256" key="4">
    <source>
        <dbReference type="ARBA" id="ARBA00022490"/>
    </source>
</evidence>
<name>A0A4P9W7J1_9FUNG</name>
<evidence type="ECO:0000256" key="6">
    <source>
        <dbReference type="ARBA" id="ARBA00034687"/>
    </source>
</evidence>
<evidence type="ECO:0000256" key="3">
    <source>
        <dbReference type="ARBA" id="ARBA00016573"/>
    </source>
</evidence>
<dbReference type="InterPro" id="IPR027777">
    <property type="entry name" value="DCTN6"/>
</dbReference>
<evidence type="ECO:0000256" key="1">
    <source>
        <dbReference type="ARBA" id="ARBA00004245"/>
    </source>
</evidence>
<reference evidence="8" key="1">
    <citation type="journal article" date="2018" name="Nat. Microbiol.">
        <title>Leveraging single-cell genomics to expand the fungal tree of life.</title>
        <authorList>
            <person name="Ahrendt S.R."/>
            <person name="Quandt C.A."/>
            <person name="Ciobanu D."/>
            <person name="Clum A."/>
            <person name="Salamov A."/>
            <person name="Andreopoulos B."/>
            <person name="Cheng J.F."/>
            <person name="Woyke T."/>
            <person name="Pelin A."/>
            <person name="Henrissat B."/>
            <person name="Reynolds N.K."/>
            <person name="Benny G.L."/>
            <person name="Smith M.E."/>
            <person name="James T.Y."/>
            <person name="Grigoriev I.V."/>
        </authorList>
    </citation>
    <scope>NUCLEOTIDE SEQUENCE [LARGE SCALE GENOMIC DNA]</scope>
</reference>
<proteinExistence type="inferred from homology"/>